<reference evidence="1 2" key="1">
    <citation type="submission" date="2016-10" db="EMBL/GenBank/DDBJ databases">
        <authorList>
            <person name="de Groot N.N."/>
        </authorList>
    </citation>
    <scope>NUCLEOTIDE SEQUENCE [LARGE SCALE GENOMIC DNA]</scope>
    <source>
        <strain evidence="1 2">DSM 43067</strain>
    </source>
</reference>
<name>A0A1I5QKK6_9ACTN</name>
<dbReference type="Gene3D" id="2.130.10.10">
    <property type="entry name" value="YVTN repeat-like/Quinoprotein amine dehydrogenase"/>
    <property type="match status" value="2"/>
</dbReference>
<dbReference type="eggNOG" id="COG2319">
    <property type="taxonomic scope" value="Bacteria"/>
</dbReference>
<dbReference type="STRING" id="1993.SAMN04489713_114168"/>
<sequence length="297" mass="30189">MPERVLAEGSFDGVAAAAEGPPLAYASRSGQGVNTGQAWDLAAGSALGPPIPDFPVDRAEWAFGVPAGSPVVAWTHRDRVHVLDLRTGDELTLDGRPDLLGLAVHHGRAAVVAASGPANDAEVAVWDALTGERLADFTLWLGHRTALGRWMLHTPPATGPLIGLPGDSAVALWDVERGEEIAAVPPASAALTPSPDGLVLIEPAPSELRVLGLDGDRLTTLPLPAPSAHVAAASAGGRLLVAAALRDASGTVLVWDAAGSVPSHRVEAPAHVNDLAISPDGTLLAATDAGLLTVPCG</sequence>
<dbReference type="SUPFAM" id="SSF50998">
    <property type="entry name" value="Quinoprotein alcohol dehydrogenase-like"/>
    <property type="match status" value="1"/>
</dbReference>
<accession>A0A1I5QKK6</accession>
<dbReference type="EMBL" id="FOVH01000014">
    <property type="protein sequence ID" value="SFP46627.1"/>
    <property type="molecule type" value="Genomic_DNA"/>
</dbReference>
<dbReference type="OrthoDB" id="3469572at2"/>
<dbReference type="Proteomes" id="UP000183413">
    <property type="component" value="Unassembled WGS sequence"/>
</dbReference>
<dbReference type="GeneID" id="99655252"/>
<evidence type="ECO:0000313" key="2">
    <source>
        <dbReference type="Proteomes" id="UP000183413"/>
    </source>
</evidence>
<dbReference type="InterPro" id="IPR015943">
    <property type="entry name" value="WD40/YVTN_repeat-like_dom_sf"/>
</dbReference>
<dbReference type="InParanoid" id="A0A1I5QKK6"/>
<dbReference type="RefSeq" id="WP_075023406.1">
    <property type="nucleotide sequence ID" value="NZ_CP083237.1"/>
</dbReference>
<evidence type="ECO:0000313" key="1">
    <source>
        <dbReference type="EMBL" id="SFP46627.1"/>
    </source>
</evidence>
<dbReference type="AlphaFoldDB" id="A0A1I5QKK6"/>
<evidence type="ECO:0008006" key="3">
    <source>
        <dbReference type="Google" id="ProtNLM"/>
    </source>
</evidence>
<gene>
    <name evidence="1" type="ORF">SAMN04489713_114168</name>
</gene>
<keyword evidence="2" id="KW-1185">Reference proteome</keyword>
<proteinExistence type="predicted"/>
<dbReference type="InterPro" id="IPR011047">
    <property type="entry name" value="Quinoprotein_ADH-like_sf"/>
</dbReference>
<organism evidence="1 2">
    <name type="scientific">Actinomadura madurae</name>
    <dbReference type="NCBI Taxonomy" id="1993"/>
    <lineage>
        <taxon>Bacteria</taxon>
        <taxon>Bacillati</taxon>
        <taxon>Actinomycetota</taxon>
        <taxon>Actinomycetes</taxon>
        <taxon>Streptosporangiales</taxon>
        <taxon>Thermomonosporaceae</taxon>
        <taxon>Actinomadura</taxon>
    </lineage>
</organism>
<protein>
    <recommendedName>
        <fullName evidence="3">WD40 repeat</fullName>
    </recommendedName>
</protein>